<dbReference type="Pfam" id="PF00501">
    <property type="entry name" value="AMP-binding"/>
    <property type="match status" value="1"/>
</dbReference>
<dbReference type="InterPro" id="IPR025110">
    <property type="entry name" value="AMP-bd_C"/>
</dbReference>
<dbReference type="SUPFAM" id="SSF56801">
    <property type="entry name" value="Acetyl-CoA synthetase-like"/>
    <property type="match status" value="1"/>
</dbReference>
<evidence type="ECO:0000313" key="6">
    <source>
        <dbReference type="Proteomes" id="UP001138751"/>
    </source>
</evidence>
<reference evidence="5" key="1">
    <citation type="submission" date="2020-01" db="EMBL/GenBank/DDBJ databases">
        <authorList>
            <person name="Rat A."/>
        </authorList>
    </citation>
    <scope>NUCLEOTIDE SEQUENCE</scope>
    <source>
        <strain evidence="5">LMG 31231</strain>
    </source>
</reference>
<protein>
    <submittedName>
        <fullName evidence="5">AMP-binding protein</fullName>
    </submittedName>
</protein>
<evidence type="ECO:0000313" key="5">
    <source>
        <dbReference type="EMBL" id="MBR0672698.1"/>
    </source>
</evidence>
<evidence type="ECO:0000256" key="1">
    <source>
        <dbReference type="ARBA" id="ARBA00006432"/>
    </source>
</evidence>
<comment type="similarity">
    <text evidence="1">Belongs to the ATP-dependent AMP-binding enzyme family.</text>
</comment>
<dbReference type="GO" id="GO:0031956">
    <property type="term" value="F:medium-chain fatty acid-CoA ligase activity"/>
    <property type="evidence" value="ECO:0007669"/>
    <property type="project" value="TreeGrafter"/>
</dbReference>
<dbReference type="PANTHER" id="PTHR43201">
    <property type="entry name" value="ACYL-COA SYNTHETASE"/>
    <property type="match status" value="1"/>
</dbReference>
<comment type="caution">
    <text evidence="5">The sequence shown here is derived from an EMBL/GenBank/DDBJ whole genome shotgun (WGS) entry which is preliminary data.</text>
</comment>
<keyword evidence="6" id="KW-1185">Reference proteome</keyword>
<dbReference type="PROSITE" id="PS00455">
    <property type="entry name" value="AMP_BINDING"/>
    <property type="match status" value="1"/>
</dbReference>
<dbReference type="GO" id="GO:0006631">
    <property type="term" value="P:fatty acid metabolic process"/>
    <property type="evidence" value="ECO:0007669"/>
    <property type="project" value="TreeGrafter"/>
</dbReference>
<dbReference type="Gene3D" id="3.30.300.30">
    <property type="match status" value="1"/>
</dbReference>
<dbReference type="Gene3D" id="3.40.50.12780">
    <property type="entry name" value="N-terminal domain of ligase-like"/>
    <property type="match status" value="1"/>
</dbReference>
<proteinExistence type="inferred from homology"/>
<dbReference type="Proteomes" id="UP001138751">
    <property type="component" value="Unassembled WGS sequence"/>
</dbReference>
<organism evidence="5 6">
    <name type="scientific">Neoroseomonas soli</name>
    <dbReference type="NCBI Taxonomy" id="1081025"/>
    <lineage>
        <taxon>Bacteria</taxon>
        <taxon>Pseudomonadati</taxon>
        <taxon>Pseudomonadota</taxon>
        <taxon>Alphaproteobacteria</taxon>
        <taxon>Acetobacterales</taxon>
        <taxon>Acetobacteraceae</taxon>
        <taxon>Neoroseomonas</taxon>
    </lineage>
</organism>
<name>A0A9X9WZW9_9PROT</name>
<evidence type="ECO:0000259" key="4">
    <source>
        <dbReference type="Pfam" id="PF13193"/>
    </source>
</evidence>
<reference evidence="5" key="2">
    <citation type="journal article" date="2021" name="Syst. Appl. Microbiol.">
        <title>Roseomonas hellenica sp. nov., isolated from roots of wild-growing Alkanna tinctoria.</title>
        <authorList>
            <person name="Rat A."/>
            <person name="Naranjo H.D."/>
            <person name="Lebbe L."/>
            <person name="Cnockaert M."/>
            <person name="Krigas N."/>
            <person name="Grigoriadou K."/>
            <person name="Maloupa E."/>
            <person name="Willems A."/>
        </authorList>
    </citation>
    <scope>NUCLEOTIDE SEQUENCE</scope>
    <source>
        <strain evidence="5">LMG 31231</strain>
    </source>
</reference>
<dbReference type="PANTHER" id="PTHR43201:SF5">
    <property type="entry name" value="MEDIUM-CHAIN ACYL-COA LIGASE ACSF2, MITOCHONDRIAL"/>
    <property type="match status" value="1"/>
</dbReference>
<dbReference type="InterPro" id="IPR045851">
    <property type="entry name" value="AMP-bd_C_sf"/>
</dbReference>
<dbReference type="AlphaFoldDB" id="A0A9X9WZW9"/>
<feature type="domain" description="AMP-binding enzyme C-terminal" evidence="4">
    <location>
        <begin position="429"/>
        <end position="504"/>
    </location>
</feature>
<dbReference type="EMBL" id="JAAEDM010000047">
    <property type="protein sequence ID" value="MBR0672698.1"/>
    <property type="molecule type" value="Genomic_DNA"/>
</dbReference>
<evidence type="ECO:0000259" key="3">
    <source>
        <dbReference type="Pfam" id="PF00501"/>
    </source>
</evidence>
<gene>
    <name evidence="5" type="ORF">GXW76_16080</name>
</gene>
<accession>A0A9X9WZW9</accession>
<dbReference type="InterPro" id="IPR042099">
    <property type="entry name" value="ANL_N_sf"/>
</dbReference>
<dbReference type="InterPro" id="IPR020845">
    <property type="entry name" value="AMP-binding_CS"/>
</dbReference>
<dbReference type="InterPro" id="IPR000873">
    <property type="entry name" value="AMP-dep_synth/lig_dom"/>
</dbReference>
<feature type="domain" description="AMP-dependent synthetase/ligase" evidence="3">
    <location>
        <begin position="26"/>
        <end position="378"/>
    </location>
</feature>
<evidence type="ECO:0000256" key="2">
    <source>
        <dbReference type="ARBA" id="ARBA00022598"/>
    </source>
</evidence>
<dbReference type="Pfam" id="PF13193">
    <property type="entry name" value="AMP-binding_C"/>
    <property type="match status" value="1"/>
</dbReference>
<keyword evidence="2" id="KW-0436">Ligase</keyword>
<sequence>MNGVAQPYIDPRMPPPDAMMPQLRLRHWADSCGDRVFAVFDDGQEWTYVGFRERVLRAAAGLHQAGIRQGDHVVTWLPNGPEALVFWFAINHLGAVFVPVNTAYRGRIVDTVLAIAGGAMLIAHHGLIGRLAAGAALPPRCVVVGGEGAPPPGWRPASDILDAGGAAPVPDREIMPWDTQSIVFTSGTTGPSKGVCQSYFQQYTIAVGAAFLSAEDRCLMTLPLYHQGGITGVNRMLFCGGSVAMAGPFTTDTFWPAVRRTRATSATLMGAMAKFLVGQPPSDEDRDHTLRNVIIAPLDEQEAFATRFGVDVYSVYNMTELGAPLVTEPNPKAQGTCGRVRPGFELRIVDENDCELPAGMRGELVVRHETPWALTSGYHRNPEATAGAWRNGWFHTGDCFSRDAAGNYFFVDRLKDTVRRRGENISSFEVEAEVLAFPSVAEAAVIGVPSKDSEQDLMAVLVPTPGAVVDPLELLRFLEPRLPHFMIPRYVRSVAALPKTASHKIQKQPLRDEGVAEGTWDREAAGVRIRRERL</sequence>